<dbReference type="AlphaFoldDB" id="A0A212LJQ4"/>
<dbReference type="GO" id="GO:0036430">
    <property type="term" value="F:CMP kinase activity"/>
    <property type="evidence" value="ECO:0007669"/>
    <property type="project" value="RHEA"/>
</dbReference>
<dbReference type="Pfam" id="PF02224">
    <property type="entry name" value="Cytidylate_kin"/>
    <property type="match status" value="1"/>
</dbReference>
<protein>
    <recommendedName>
        <fullName evidence="8">Cytidylate kinase</fullName>
        <shortName evidence="8">CK</shortName>
        <ecNumber evidence="8">2.7.4.25</ecNumber>
    </recommendedName>
    <alternativeName>
        <fullName evidence="8">Cytidine monophosphate kinase</fullName>
        <shortName evidence="8">CMP kinase</shortName>
    </alternativeName>
</protein>
<evidence type="ECO:0000313" key="10">
    <source>
        <dbReference type="EMBL" id="SCM77778.1"/>
    </source>
</evidence>
<reference evidence="10" key="1">
    <citation type="submission" date="2016-08" db="EMBL/GenBank/DDBJ databases">
        <authorList>
            <person name="Seilhamer J.J."/>
        </authorList>
    </citation>
    <scope>NUCLEOTIDE SEQUENCE</scope>
    <source>
        <strain evidence="10">86</strain>
    </source>
</reference>
<feature type="binding site" evidence="8">
    <location>
        <begin position="19"/>
        <end position="27"/>
    </location>
    <ligand>
        <name>ATP</name>
        <dbReference type="ChEBI" id="CHEBI:30616"/>
    </ligand>
</feature>
<dbReference type="InterPro" id="IPR011994">
    <property type="entry name" value="Cytidylate_kinase_dom"/>
</dbReference>
<dbReference type="SUPFAM" id="SSF52540">
    <property type="entry name" value="P-loop containing nucleoside triphosphate hydrolases"/>
    <property type="match status" value="1"/>
</dbReference>
<evidence type="ECO:0000256" key="2">
    <source>
        <dbReference type="ARBA" id="ARBA00022679"/>
    </source>
</evidence>
<keyword evidence="3 8" id="KW-0547">Nucleotide-binding</keyword>
<dbReference type="EMBL" id="FMJD01000010">
    <property type="protein sequence ID" value="SCM77778.1"/>
    <property type="molecule type" value="Genomic_DNA"/>
</dbReference>
<keyword evidence="4 8" id="KW-0418">Kinase</keyword>
<comment type="catalytic activity">
    <reaction evidence="6 8">
        <text>dCMP + ATP = dCDP + ADP</text>
        <dbReference type="Rhea" id="RHEA:25094"/>
        <dbReference type="ChEBI" id="CHEBI:30616"/>
        <dbReference type="ChEBI" id="CHEBI:57566"/>
        <dbReference type="ChEBI" id="CHEBI:58593"/>
        <dbReference type="ChEBI" id="CHEBI:456216"/>
        <dbReference type="EC" id="2.7.4.25"/>
    </reaction>
</comment>
<comment type="subcellular location">
    <subcellularLocation>
        <location evidence="8">Cytoplasm</location>
    </subcellularLocation>
</comment>
<keyword evidence="5 8" id="KW-0067">ATP-binding</keyword>
<dbReference type="InterPro" id="IPR027417">
    <property type="entry name" value="P-loop_NTPase"/>
</dbReference>
<dbReference type="RefSeq" id="WP_288197582.1">
    <property type="nucleotide sequence ID" value="NZ_LT608334.1"/>
</dbReference>
<evidence type="ECO:0000256" key="3">
    <source>
        <dbReference type="ARBA" id="ARBA00022741"/>
    </source>
</evidence>
<dbReference type="HAMAP" id="MF_00238">
    <property type="entry name" value="Cytidyl_kinase_type1"/>
    <property type="match status" value="1"/>
</dbReference>
<evidence type="ECO:0000256" key="8">
    <source>
        <dbReference type="HAMAP-Rule" id="MF_00238"/>
    </source>
</evidence>
<dbReference type="CDD" id="cd02020">
    <property type="entry name" value="CMPK"/>
    <property type="match status" value="1"/>
</dbReference>
<keyword evidence="2 8" id="KW-0808">Transferase</keyword>
<comment type="catalytic activity">
    <reaction evidence="7 8">
        <text>CMP + ATP = CDP + ADP</text>
        <dbReference type="Rhea" id="RHEA:11600"/>
        <dbReference type="ChEBI" id="CHEBI:30616"/>
        <dbReference type="ChEBI" id="CHEBI:58069"/>
        <dbReference type="ChEBI" id="CHEBI:60377"/>
        <dbReference type="ChEBI" id="CHEBI:456216"/>
        <dbReference type="EC" id="2.7.4.25"/>
    </reaction>
</comment>
<dbReference type="GO" id="GO:0005524">
    <property type="term" value="F:ATP binding"/>
    <property type="evidence" value="ECO:0007669"/>
    <property type="project" value="UniProtKB-UniRule"/>
</dbReference>
<dbReference type="InterPro" id="IPR003136">
    <property type="entry name" value="Cytidylate_kin"/>
</dbReference>
<keyword evidence="8" id="KW-0963">Cytoplasm</keyword>
<accession>A0A212LJQ4</accession>
<dbReference type="GO" id="GO:0005737">
    <property type="term" value="C:cytoplasm"/>
    <property type="evidence" value="ECO:0007669"/>
    <property type="project" value="UniProtKB-SubCell"/>
</dbReference>
<organism evidence="10">
    <name type="scientific">uncultured Pleomorphomonas sp</name>
    <dbReference type="NCBI Taxonomy" id="442121"/>
    <lineage>
        <taxon>Bacteria</taxon>
        <taxon>Pseudomonadati</taxon>
        <taxon>Pseudomonadota</taxon>
        <taxon>Alphaproteobacteria</taxon>
        <taxon>Hyphomicrobiales</taxon>
        <taxon>Pleomorphomonadaceae</taxon>
        <taxon>Pleomorphomonas</taxon>
        <taxon>environmental samples</taxon>
    </lineage>
</organism>
<dbReference type="Gene3D" id="3.40.50.300">
    <property type="entry name" value="P-loop containing nucleotide triphosphate hydrolases"/>
    <property type="match status" value="1"/>
</dbReference>
<name>A0A212LJQ4_9HYPH</name>
<proteinExistence type="inferred from homology"/>
<evidence type="ECO:0000256" key="5">
    <source>
        <dbReference type="ARBA" id="ARBA00022840"/>
    </source>
</evidence>
<evidence type="ECO:0000256" key="4">
    <source>
        <dbReference type="ARBA" id="ARBA00022777"/>
    </source>
</evidence>
<evidence type="ECO:0000259" key="9">
    <source>
        <dbReference type="Pfam" id="PF02224"/>
    </source>
</evidence>
<gene>
    <name evidence="8 10" type="primary">cmk</name>
    <name evidence="10" type="ORF">KL86PLE_60093</name>
</gene>
<sequence length="221" mass="23273">MPEMSDASANKPLLIAIDGPAAAGKGTLAQSLAGRLDLPYLDTGLLYRAIGKLMQVAGLDLDDAAAATVVAGKLTPADLRRSDLRGREAGELASRVAVHPGVRAALVAFQRDFAHGPRGAVLDGRDIGTVICPDADVKLYVTASAEVRARRRTDELLAKGRAVDYQAILAEVKARDARDSGRAEAPLRPADDAIVIDTSALGPAEVLATALSFVENWRQRD</sequence>
<evidence type="ECO:0000256" key="1">
    <source>
        <dbReference type="ARBA" id="ARBA00009427"/>
    </source>
</evidence>
<evidence type="ECO:0000256" key="6">
    <source>
        <dbReference type="ARBA" id="ARBA00047615"/>
    </source>
</evidence>
<dbReference type="NCBIfam" id="TIGR00017">
    <property type="entry name" value="cmk"/>
    <property type="match status" value="1"/>
</dbReference>
<feature type="domain" description="Cytidylate kinase" evidence="9">
    <location>
        <begin position="15"/>
        <end position="215"/>
    </location>
</feature>
<evidence type="ECO:0000256" key="7">
    <source>
        <dbReference type="ARBA" id="ARBA00048478"/>
    </source>
</evidence>
<dbReference type="GO" id="GO:0006220">
    <property type="term" value="P:pyrimidine nucleotide metabolic process"/>
    <property type="evidence" value="ECO:0007669"/>
    <property type="project" value="UniProtKB-UniRule"/>
</dbReference>
<dbReference type="EC" id="2.7.4.25" evidence="8"/>
<dbReference type="GO" id="GO:0036431">
    <property type="term" value="F:dCMP kinase activity"/>
    <property type="evidence" value="ECO:0007669"/>
    <property type="project" value="InterPro"/>
</dbReference>
<comment type="similarity">
    <text evidence="1 8">Belongs to the cytidylate kinase family. Type 1 subfamily.</text>
</comment>